<accession>A0AAW0DE77</accession>
<evidence type="ECO:0000313" key="2">
    <source>
        <dbReference type="Proteomes" id="UP001383192"/>
    </source>
</evidence>
<protein>
    <recommendedName>
        <fullName evidence="3">Sec39 domain-containing protein</fullName>
    </recommendedName>
</protein>
<organism evidence="1 2">
    <name type="scientific">Paramarasmius palmivorus</name>
    <dbReference type="NCBI Taxonomy" id="297713"/>
    <lineage>
        <taxon>Eukaryota</taxon>
        <taxon>Fungi</taxon>
        <taxon>Dikarya</taxon>
        <taxon>Basidiomycota</taxon>
        <taxon>Agaricomycotina</taxon>
        <taxon>Agaricomycetes</taxon>
        <taxon>Agaricomycetidae</taxon>
        <taxon>Agaricales</taxon>
        <taxon>Marasmiineae</taxon>
        <taxon>Marasmiaceae</taxon>
        <taxon>Paramarasmius</taxon>
    </lineage>
</organism>
<proteinExistence type="predicted"/>
<keyword evidence="2" id="KW-1185">Reference proteome</keyword>
<dbReference type="Proteomes" id="UP001383192">
    <property type="component" value="Unassembled WGS sequence"/>
</dbReference>
<comment type="caution">
    <text evidence="1">The sequence shown here is derived from an EMBL/GenBank/DDBJ whole genome shotgun (WGS) entry which is preliminary data.</text>
</comment>
<sequence length="844" mass="95346">MPMNEPWFIAQVLDLEQETVLAILASFSSVLNVPNLDEQKAIQIYHSSFSRYLCNASKSKEFFILPPPVTPSLRMILASKLIDIRWEHRLPLSWPSRIPITQLMERAHGRSVYIHTLIPYLHAEQPQERLAALLGSEPDEPSISAQLLLLYHHIVRAYGSNSTKFLLPMVSWYSAIFCHTFQQCRDISTAKKVLRLVLDKEPGIPANEPWFIAQVLDLEHEAVPRILAGFSPVLHVPASHMHEGIQIYHRSFSNYVCDAKSGEFHVPPLTEILSLRATFVSKLIDIRSKHHLPLSWPGQTCIIQVSEWASGDLVYIETLSRYLDSYPERALAGVLQEPLDILARPSPPTRLDMLYRHILRNCHDVDVFIRILQVVLDSGSDIAECDEPWYVAEILELEEEMIRIVLSSLHSVLDVPKPDEHRGIRTYHASFWDYLRDEERSREFFVPALGPGVLQSKATFILNLKYIRYKHSLPQSWPGQAVIDQVTEWADGELAYIKAVDLYLNAGLPEEQLAKMLGSQVKGSSVTQLSQLLWINGRARASSGVIQQILQLALDSSIDMHVADSSLISEVLGVKEAVISEAVWVAVHVLKAGTPDSTQLQQTSSSWIFDFYGSEPIPTHLRLKAAFVFELFSISSSHGSPSSNFKFPSQNFVSRATERAGGELVYLQTLARCLYLDKAQPDEQLSALICSPVDDPSALAQIDLLYRHIVQRYPDKERKSRILAPLDAWFSDLFWHMFRRCCHVRIVKKILRMVLDSTVDLPGPIGQPLVIASTLDMDSPEVIPNYLAEFSSLLHIPDCEDDPIVIRNASFADFLCNAERSKEFFVPPLSFAIKTKAVDVLSLS</sequence>
<evidence type="ECO:0008006" key="3">
    <source>
        <dbReference type="Google" id="ProtNLM"/>
    </source>
</evidence>
<gene>
    <name evidence="1" type="ORF">VNI00_005949</name>
</gene>
<dbReference type="AlphaFoldDB" id="A0AAW0DE77"/>
<evidence type="ECO:0000313" key="1">
    <source>
        <dbReference type="EMBL" id="KAK7049348.1"/>
    </source>
</evidence>
<name>A0AAW0DE77_9AGAR</name>
<dbReference type="EMBL" id="JAYKXP010000017">
    <property type="protein sequence ID" value="KAK7049348.1"/>
    <property type="molecule type" value="Genomic_DNA"/>
</dbReference>
<reference evidence="1 2" key="1">
    <citation type="submission" date="2024-01" db="EMBL/GenBank/DDBJ databases">
        <title>A draft genome for a cacao thread blight-causing isolate of Paramarasmius palmivorus.</title>
        <authorList>
            <person name="Baruah I.K."/>
            <person name="Bukari Y."/>
            <person name="Amoako-Attah I."/>
            <person name="Meinhardt L.W."/>
            <person name="Bailey B.A."/>
            <person name="Cohen S.P."/>
        </authorList>
    </citation>
    <scope>NUCLEOTIDE SEQUENCE [LARGE SCALE GENOMIC DNA]</scope>
    <source>
        <strain evidence="1 2">GH-12</strain>
    </source>
</reference>